<feature type="transmembrane region" description="Helical" evidence="1">
    <location>
        <begin position="50"/>
        <end position="70"/>
    </location>
</feature>
<dbReference type="RefSeq" id="WP_087110003.1">
    <property type="nucleotide sequence ID" value="NZ_CBCSCN010000003.1"/>
</dbReference>
<keyword evidence="1" id="KW-0812">Transmembrane</keyword>
<dbReference type="InterPro" id="IPR025597">
    <property type="entry name" value="DUF4345"/>
</dbReference>
<dbReference type="AlphaFoldDB" id="A0A1X7AKJ0"/>
<proteinExistence type="predicted"/>
<name>A0A1X7AKJ0_9GAMM</name>
<dbReference type="EMBL" id="FWPT01000005">
    <property type="protein sequence ID" value="SMA47100.1"/>
    <property type="molecule type" value="Genomic_DNA"/>
</dbReference>
<protein>
    <recommendedName>
        <fullName evidence="4">DUF4345 domain-containing protein</fullName>
    </recommendedName>
</protein>
<keyword evidence="3" id="KW-1185">Reference proteome</keyword>
<accession>A0A1X7AKJ0</accession>
<dbReference type="Pfam" id="PF14248">
    <property type="entry name" value="DUF4345"/>
    <property type="match status" value="1"/>
</dbReference>
<reference evidence="2 3" key="1">
    <citation type="submission" date="2017-03" db="EMBL/GenBank/DDBJ databases">
        <authorList>
            <person name="Afonso C.L."/>
            <person name="Miller P.J."/>
            <person name="Scott M.A."/>
            <person name="Spackman E."/>
            <person name="Goraichik I."/>
            <person name="Dimitrov K.M."/>
            <person name="Suarez D.L."/>
            <person name="Swayne D.E."/>
        </authorList>
    </citation>
    <scope>NUCLEOTIDE SEQUENCE [LARGE SCALE GENOMIC DNA]</scope>
    <source>
        <strain evidence="2">SB41UT1</strain>
    </source>
</reference>
<evidence type="ECO:0008006" key="4">
    <source>
        <dbReference type="Google" id="ProtNLM"/>
    </source>
</evidence>
<feature type="transmembrane region" description="Helical" evidence="1">
    <location>
        <begin position="77"/>
        <end position="98"/>
    </location>
</feature>
<organism evidence="2 3">
    <name type="scientific">Parendozoicomonas haliclonae</name>
    <dbReference type="NCBI Taxonomy" id="1960125"/>
    <lineage>
        <taxon>Bacteria</taxon>
        <taxon>Pseudomonadati</taxon>
        <taxon>Pseudomonadota</taxon>
        <taxon>Gammaproteobacteria</taxon>
        <taxon>Oceanospirillales</taxon>
        <taxon>Endozoicomonadaceae</taxon>
        <taxon>Parendozoicomonas</taxon>
    </lineage>
</organism>
<dbReference type="OrthoDB" id="8756440at2"/>
<dbReference type="Proteomes" id="UP000196573">
    <property type="component" value="Unassembled WGS sequence"/>
</dbReference>
<keyword evidence="1" id="KW-0472">Membrane</keyword>
<evidence type="ECO:0000313" key="3">
    <source>
        <dbReference type="Proteomes" id="UP000196573"/>
    </source>
</evidence>
<evidence type="ECO:0000256" key="1">
    <source>
        <dbReference type="SAM" id="Phobius"/>
    </source>
</evidence>
<feature type="transmembrane region" description="Helical" evidence="1">
    <location>
        <begin position="104"/>
        <end position="123"/>
    </location>
</feature>
<evidence type="ECO:0000313" key="2">
    <source>
        <dbReference type="EMBL" id="SMA47100.1"/>
    </source>
</evidence>
<gene>
    <name evidence="2" type="ORF">EHSB41UT_02310</name>
</gene>
<sequence>MFYDDSIRQILLAATGCTFLAFSLWALIQPKSLATTLGYELKSSNSISEFHAIYVGVFLAQALLCALAFIRIEDAMLGNLVAIFLLAQPVGRCIALLRGGHTTGILKLLFLAEVIGGLILLAVQPSL</sequence>
<keyword evidence="1" id="KW-1133">Transmembrane helix</keyword>